<dbReference type="SUPFAM" id="SSF46785">
    <property type="entry name" value="Winged helix' DNA-binding domain"/>
    <property type="match status" value="1"/>
</dbReference>
<dbReference type="RefSeq" id="WP_307154578.1">
    <property type="nucleotide sequence ID" value="NZ_JAUSUK010000002.1"/>
</dbReference>
<accession>A0ABU0CBE2</accession>
<dbReference type="InterPro" id="IPR000524">
    <property type="entry name" value="Tscrpt_reg_HTH_GntR"/>
</dbReference>
<evidence type="ECO:0000256" key="1">
    <source>
        <dbReference type="ARBA" id="ARBA00023015"/>
    </source>
</evidence>
<evidence type="ECO:0000313" key="6">
    <source>
        <dbReference type="EMBL" id="MDQ0326392.1"/>
    </source>
</evidence>
<dbReference type="PANTHER" id="PTHR43537">
    <property type="entry name" value="TRANSCRIPTIONAL REGULATOR, GNTR FAMILY"/>
    <property type="match status" value="1"/>
</dbReference>
<dbReference type="PROSITE" id="PS50949">
    <property type="entry name" value="HTH_GNTR"/>
    <property type="match status" value="1"/>
</dbReference>
<keyword evidence="3" id="KW-0804">Transcription</keyword>
<dbReference type="GO" id="GO:0003677">
    <property type="term" value="F:DNA binding"/>
    <property type="evidence" value="ECO:0007669"/>
    <property type="project" value="UniProtKB-KW"/>
</dbReference>
<dbReference type="PANTHER" id="PTHR43537:SF45">
    <property type="entry name" value="GNTR FAMILY REGULATORY PROTEIN"/>
    <property type="match status" value="1"/>
</dbReference>
<dbReference type="Pfam" id="PF07729">
    <property type="entry name" value="FCD"/>
    <property type="match status" value="1"/>
</dbReference>
<name>A0ABU0CBE2_9BRAD</name>
<protein>
    <submittedName>
        <fullName evidence="6">DNA-binding GntR family transcriptional regulator</fullName>
    </submittedName>
</protein>
<reference evidence="6 7" key="1">
    <citation type="submission" date="2023-07" db="EMBL/GenBank/DDBJ databases">
        <title>Genomic Encyclopedia of Type Strains, Phase IV (KMG-IV): sequencing the most valuable type-strain genomes for metagenomic binning, comparative biology and taxonomic classification.</title>
        <authorList>
            <person name="Goeker M."/>
        </authorList>
    </citation>
    <scope>NUCLEOTIDE SEQUENCE [LARGE SCALE GENOMIC DNA]</scope>
    <source>
        <strain evidence="6 7">DSM 11549</strain>
    </source>
</reference>
<dbReference type="EMBL" id="JAUSUK010000002">
    <property type="protein sequence ID" value="MDQ0326392.1"/>
    <property type="molecule type" value="Genomic_DNA"/>
</dbReference>
<evidence type="ECO:0000256" key="4">
    <source>
        <dbReference type="SAM" id="MobiDB-lite"/>
    </source>
</evidence>
<proteinExistence type="predicted"/>
<dbReference type="InterPro" id="IPR008920">
    <property type="entry name" value="TF_FadR/GntR_C"/>
</dbReference>
<organism evidence="6 7">
    <name type="scientific">Rhodopseudomonas julia</name>
    <dbReference type="NCBI Taxonomy" id="200617"/>
    <lineage>
        <taxon>Bacteria</taxon>
        <taxon>Pseudomonadati</taxon>
        <taxon>Pseudomonadota</taxon>
        <taxon>Alphaproteobacteria</taxon>
        <taxon>Hyphomicrobiales</taxon>
        <taxon>Nitrobacteraceae</taxon>
        <taxon>Rhodopseudomonas</taxon>
    </lineage>
</organism>
<sequence length="263" mass="29765">MRQDRDNEAGGEPLDAAGVRAPTDNARRRPVPPAVTGARGRPSLEGVADMPARERAYHELKFRIMEGRLPPGTTLLEAEVANLLGLSRTPVREALIKLEEEGLVDVRPRHGISVRAQSIDDLSDIYDVFSTLEVKAVELAARRGIETNDGRRLSGILDQLERATQREDPVRWSHLDDQFHSELVSLSGNNRLCATLRQYWDQQYRARMAIVHMRPSTAQSDREHRAILQAVVERDIRRAAHLHQQHRDRADRLALELLRRGPA</sequence>
<feature type="region of interest" description="Disordered" evidence="4">
    <location>
        <begin position="1"/>
        <end position="45"/>
    </location>
</feature>
<feature type="domain" description="HTH gntR-type" evidence="5">
    <location>
        <begin position="50"/>
        <end position="117"/>
    </location>
</feature>
<keyword evidence="1" id="KW-0805">Transcription regulation</keyword>
<gene>
    <name evidence="6" type="ORF">J2R99_002261</name>
</gene>
<dbReference type="PRINTS" id="PR00035">
    <property type="entry name" value="HTHGNTR"/>
</dbReference>
<dbReference type="InterPro" id="IPR036390">
    <property type="entry name" value="WH_DNA-bd_sf"/>
</dbReference>
<dbReference type="Gene3D" id="1.10.10.10">
    <property type="entry name" value="Winged helix-like DNA-binding domain superfamily/Winged helix DNA-binding domain"/>
    <property type="match status" value="1"/>
</dbReference>
<dbReference type="SMART" id="SM00895">
    <property type="entry name" value="FCD"/>
    <property type="match status" value="1"/>
</dbReference>
<dbReference type="InterPro" id="IPR036388">
    <property type="entry name" value="WH-like_DNA-bd_sf"/>
</dbReference>
<dbReference type="CDD" id="cd07377">
    <property type="entry name" value="WHTH_GntR"/>
    <property type="match status" value="1"/>
</dbReference>
<dbReference type="Pfam" id="PF00392">
    <property type="entry name" value="GntR"/>
    <property type="match status" value="1"/>
</dbReference>
<dbReference type="SUPFAM" id="SSF48008">
    <property type="entry name" value="GntR ligand-binding domain-like"/>
    <property type="match status" value="1"/>
</dbReference>
<comment type="caution">
    <text evidence="6">The sequence shown here is derived from an EMBL/GenBank/DDBJ whole genome shotgun (WGS) entry which is preliminary data.</text>
</comment>
<evidence type="ECO:0000259" key="5">
    <source>
        <dbReference type="PROSITE" id="PS50949"/>
    </source>
</evidence>
<keyword evidence="2 6" id="KW-0238">DNA-binding</keyword>
<dbReference type="SMART" id="SM00345">
    <property type="entry name" value="HTH_GNTR"/>
    <property type="match status" value="1"/>
</dbReference>
<evidence type="ECO:0000256" key="3">
    <source>
        <dbReference type="ARBA" id="ARBA00023163"/>
    </source>
</evidence>
<evidence type="ECO:0000256" key="2">
    <source>
        <dbReference type="ARBA" id="ARBA00023125"/>
    </source>
</evidence>
<dbReference type="Gene3D" id="1.20.120.530">
    <property type="entry name" value="GntR ligand-binding domain-like"/>
    <property type="match status" value="1"/>
</dbReference>
<keyword evidence="7" id="KW-1185">Reference proteome</keyword>
<dbReference type="Proteomes" id="UP001230253">
    <property type="component" value="Unassembled WGS sequence"/>
</dbReference>
<dbReference type="InterPro" id="IPR011711">
    <property type="entry name" value="GntR_C"/>
</dbReference>
<evidence type="ECO:0000313" key="7">
    <source>
        <dbReference type="Proteomes" id="UP001230253"/>
    </source>
</evidence>